<comment type="caution">
    <text evidence="3">The sequence shown here is derived from an EMBL/GenBank/DDBJ whole genome shotgun (WGS) entry which is preliminary data.</text>
</comment>
<dbReference type="Gene3D" id="2.30.40.10">
    <property type="entry name" value="Urease, subunit C, domain 1"/>
    <property type="match status" value="1"/>
</dbReference>
<keyword evidence="1" id="KW-0732">Signal</keyword>
<dbReference type="SUPFAM" id="SSF51338">
    <property type="entry name" value="Composite domain of metallo-dependent hydrolases"/>
    <property type="match status" value="1"/>
</dbReference>
<feature type="chain" id="PRO_5037965093" evidence="1">
    <location>
        <begin position="25"/>
        <end position="437"/>
    </location>
</feature>
<dbReference type="EMBL" id="JAFKCV010000015">
    <property type="protein sequence ID" value="MBN7827255.1"/>
    <property type="molecule type" value="Genomic_DNA"/>
</dbReference>
<sequence length="437" mass="47482">MTLGKWLNRLGLLCMYCMPAMLWAQEEAQLIQAGRYLDLTSGELIENVHIRVQNGLIHSIGEGKAAGQGGTVIDLSDYTLLPGLIDTHTHLCDNAYMGDDFDYWTYPAATFGIVGTVNARITLEAGFTTVRNVSEPFYADIALRDAINKGWIAGPRMYVSGPMITMSGGHGNWGNWIASQHQVITQAHMVADGPDEVRKAVRLHIKHGVDLIKIAATGGFGTPGSIPGAASYTVEEMSAAVVEARKRGLKVAAHAHGAEGIKNALAAGVWSIEHAALIDAEAIRLMKEQDVFLVMDLLSAHYDLVEINQDYSDKQLGSSNAQEFANYMQRFGEAHRAGVKMAFGTDASVYPHGRNGRQFSLMVKAGMTPLEAIRAATTTAAALIGIEDQTGTIEPGKWADMIAVRGNPLEDVRVLEEVVFVMKDGRVHKWTGQNNHR</sequence>
<name>A0A939DR47_9ALTE</name>
<dbReference type="CDD" id="cd01299">
    <property type="entry name" value="Met_dep_hydrolase_A"/>
    <property type="match status" value="1"/>
</dbReference>
<evidence type="ECO:0000256" key="1">
    <source>
        <dbReference type="SAM" id="SignalP"/>
    </source>
</evidence>
<dbReference type="SUPFAM" id="SSF51556">
    <property type="entry name" value="Metallo-dependent hydrolases"/>
    <property type="match status" value="1"/>
</dbReference>
<feature type="domain" description="Amidohydrolase-related" evidence="2">
    <location>
        <begin position="79"/>
        <end position="427"/>
    </location>
</feature>
<accession>A0A939DR47</accession>
<feature type="signal peptide" evidence="1">
    <location>
        <begin position="1"/>
        <end position="24"/>
    </location>
</feature>
<evidence type="ECO:0000259" key="2">
    <source>
        <dbReference type="Pfam" id="PF01979"/>
    </source>
</evidence>
<organism evidence="3 4">
    <name type="scientific">Bowmanella dokdonensis</name>
    <dbReference type="NCBI Taxonomy" id="751969"/>
    <lineage>
        <taxon>Bacteria</taxon>
        <taxon>Pseudomonadati</taxon>
        <taxon>Pseudomonadota</taxon>
        <taxon>Gammaproteobacteria</taxon>
        <taxon>Alteromonadales</taxon>
        <taxon>Alteromonadaceae</taxon>
        <taxon>Bowmanella</taxon>
    </lineage>
</organism>
<dbReference type="RefSeq" id="WP_206575363.1">
    <property type="nucleotide sequence ID" value="NZ_JAFKCV010000015.1"/>
</dbReference>
<evidence type="ECO:0000313" key="3">
    <source>
        <dbReference type="EMBL" id="MBN7827255.1"/>
    </source>
</evidence>
<dbReference type="PANTHER" id="PTHR43135:SF3">
    <property type="entry name" value="ALPHA-D-RIBOSE 1-METHYLPHOSPHONATE 5-TRIPHOSPHATE DIPHOSPHATASE"/>
    <property type="match status" value="1"/>
</dbReference>
<dbReference type="InterPro" id="IPR057744">
    <property type="entry name" value="OTAase-like"/>
</dbReference>
<dbReference type="InterPro" id="IPR011059">
    <property type="entry name" value="Metal-dep_hydrolase_composite"/>
</dbReference>
<gene>
    <name evidence="3" type="ORF">J0A66_18630</name>
</gene>
<dbReference type="InterPro" id="IPR006680">
    <property type="entry name" value="Amidohydro-rel"/>
</dbReference>
<reference evidence="3" key="1">
    <citation type="submission" date="2021-03" db="EMBL/GenBank/DDBJ databases">
        <title>novel species isolated from a fishpond in China.</title>
        <authorList>
            <person name="Lu H."/>
            <person name="Cai Z."/>
        </authorList>
    </citation>
    <scope>NUCLEOTIDE SEQUENCE</scope>
    <source>
        <strain evidence="3">JCM 30855</strain>
    </source>
</reference>
<evidence type="ECO:0000313" key="4">
    <source>
        <dbReference type="Proteomes" id="UP000664654"/>
    </source>
</evidence>
<dbReference type="AlphaFoldDB" id="A0A939DR47"/>
<dbReference type="Proteomes" id="UP000664654">
    <property type="component" value="Unassembled WGS sequence"/>
</dbReference>
<keyword evidence="4" id="KW-1185">Reference proteome</keyword>
<dbReference type="Pfam" id="PF01979">
    <property type="entry name" value="Amidohydro_1"/>
    <property type="match status" value="1"/>
</dbReference>
<dbReference type="GO" id="GO:0016810">
    <property type="term" value="F:hydrolase activity, acting on carbon-nitrogen (but not peptide) bonds"/>
    <property type="evidence" value="ECO:0007669"/>
    <property type="project" value="InterPro"/>
</dbReference>
<protein>
    <submittedName>
        <fullName evidence="3">Amidohydrolase family protein</fullName>
    </submittedName>
</protein>
<dbReference type="PANTHER" id="PTHR43135">
    <property type="entry name" value="ALPHA-D-RIBOSE 1-METHYLPHOSPHONATE 5-TRIPHOSPHATE DIPHOSPHATASE"/>
    <property type="match status" value="1"/>
</dbReference>
<dbReference type="Gene3D" id="3.20.20.140">
    <property type="entry name" value="Metal-dependent hydrolases"/>
    <property type="match status" value="1"/>
</dbReference>
<dbReference type="InterPro" id="IPR051781">
    <property type="entry name" value="Metallo-dep_Hydrolase"/>
</dbReference>
<dbReference type="InterPro" id="IPR032466">
    <property type="entry name" value="Metal_Hydrolase"/>
</dbReference>
<proteinExistence type="predicted"/>